<dbReference type="OrthoDB" id="2309955at2759"/>
<dbReference type="SUPFAM" id="SSF53098">
    <property type="entry name" value="Ribonuclease H-like"/>
    <property type="match status" value="1"/>
</dbReference>
<organism evidence="2 3">
    <name type="scientific">Racocetra fulgida</name>
    <dbReference type="NCBI Taxonomy" id="60492"/>
    <lineage>
        <taxon>Eukaryota</taxon>
        <taxon>Fungi</taxon>
        <taxon>Fungi incertae sedis</taxon>
        <taxon>Mucoromycota</taxon>
        <taxon>Glomeromycotina</taxon>
        <taxon>Glomeromycetes</taxon>
        <taxon>Diversisporales</taxon>
        <taxon>Gigasporaceae</taxon>
        <taxon>Racocetra</taxon>
    </lineage>
</organism>
<evidence type="ECO:0000256" key="1">
    <source>
        <dbReference type="SAM" id="MobiDB-lite"/>
    </source>
</evidence>
<gene>
    <name evidence="2" type="ORF">RFULGI_LOCUS8119</name>
</gene>
<dbReference type="EMBL" id="CAJVPZ010012684">
    <property type="protein sequence ID" value="CAG8642111.1"/>
    <property type="molecule type" value="Genomic_DNA"/>
</dbReference>
<dbReference type="InterPro" id="IPR012337">
    <property type="entry name" value="RNaseH-like_sf"/>
</dbReference>
<dbReference type="Proteomes" id="UP000789396">
    <property type="component" value="Unassembled WGS sequence"/>
</dbReference>
<feature type="region of interest" description="Disordered" evidence="1">
    <location>
        <begin position="82"/>
        <end position="106"/>
    </location>
</feature>
<feature type="non-terminal residue" evidence="2">
    <location>
        <position position="286"/>
    </location>
</feature>
<evidence type="ECO:0000313" key="3">
    <source>
        <dbReference type="Proteomes" id="UP000789396"/>
    </source>
</evidence>
<dbReference type="AlphaFoldDB" id="A0A9N9DMP8"/>
<keyword evidence="3" id="KW-1185">Reference proteome</keyword>
<accession>A0A9N9DMP8</accession>
<sequence length="286" mass="32331">MNSILETANHEKDFAISSSSNCVVAILTISWQDKRLYVGEVNEYISELSSDEEMVPTDCNYIEPSTNQCEDDSNKKKWCSDANASDGSLEPEQSSNTINTKTSKPGGSLLPIRDKAITKVIVSQNLAFSFTEEKMFKRFAKIVDSRWTVPSRGKIKTIMITEDEWTAVADIINILKPFNDITNYISGSSYPTMSIIYPTMCMLRNTLLREFVNEDDSTYDANVNMFDYVEVLDEDEESVQVKSPAVTTDLGTILNHQDCLRSEYDKITSNENFGSSIWIVHVNNFH</sequence>
<name>A0A9N9DMP8_9GLOM</name>
<evidence type="ECO:0000313" key="2">
    <source>
        <dbReference type="EMBL" id="CAG8642111.1"/>
    </source>
</evidence>
<protein>
    <submittedName>
        <fullName evidence="2">9215_t:CDS:1</fullName>
    </submittedName>
</protein>
<reference evidence="2" key="1">
    <citation type="submission" date="2021-06" db="EMBL/GenBank/DDBJ databases">
        <authorList>
            <person name="Kallberg Y."/>
            <person name="Tangrot J."/>
            <person name="Rosling A."/>
        </authorList>
    </citation>
    <scope>NUCLEOTIDE SEQUENCE</scope>
    <source>
        <strain evidence="2">IN212</strain>
    </source>
</reference>
<comment type="caution">
    <text evidence="2">The sequence shown here is derived from an EMBL/GenBank/DDBJ whole genome shotgun (WGS) entry which is preliminary data.</text>
</comment>
<feature type="compositionally biased region" description="Polar residues" evidence="1">
    <location>
        <begin position="82"/>
        <end position="105"/>
    </location>
</feature>
<proteinExistence type="predicted"/>